<evidence type="ECO:0000313" key="2">
    <source>
        <dbReference type="EMBL" id="KAJ7101437.1"/>
    </source>
</evidence>
<dbReference type="Proteomes" id="UP001222325">
    <property type="component" value="Unassembled WGS sequence"/>
</dbReference>
<keyword evidence="3" id="KW-1185">Reference proteome</keyword>
<feature type="compositionally biased region" description="Low complexity" evidence="1">
    <location>
        <begin position="74"/>
        <end position="88"/>
    </location>
</feature>
<feature type="compositionally biased region" description="Low complexity" evidence="1">
    <location>
        <begin position="53"/>
        <end position="66"/>
    </location>
</feature>
<protein>
    <submittedName>
        <fullName evidence="2">Uncharacterized protein</fullName>
    </submittedName>
</protein>
<feature type="region of interest" description="Disordered" evidence="1">
    <location>
        <begin position="1"/>
        <end position="90"/>
    </location>
</feature>
<feature type="non-terminal residue" evidence="2">
    <location>
        <position position="166"/>
    </location>
</feature>
<dbReference type="EMBL" id="JARJCN010000004">
    <property type="protein sequence ID" value="KAJ7101437.1"/>
    <property type="molecule type" value="Genomic_DNA"/>
</dbReference>
<evidence type="ECO:0000313" key="3">
    <source>
        <dbReference type="Proteomes" id="UP001222325"/>
    </source>
</evidence>
<reference evidence="2" key="1">
    <citation type="submission" date="2023-03" db="EMBL/GenBank/DDBJ databases">
        <title>Massive genome expansion in bonnet fungi (Mycena s.s.) driven by repeated elements and novel gene families across ecological guilds.</title>
        <authorList>
            <consortium name="Lawrence Berkeley National Laboratory"/>
            <person name="Harder C.B."/>
            <person name="Miyauchi S."/>
            <person name="Viragh M."/>
            <person name="Kuo A."/>
            <person name="Thoen E."/>
            <person name="Andreopoulos B."/>
            <person name="Lu D."/>
            <person name="Skrede I."/>
            <person name="Drula E."/>
            <person name="Henrissat B."/>
            <person name="Morin E."/>
            <person name="Kohler A."/>
            <person name="Barry K."/>
            <person name="LaButti K."/>
            <person name="Morin E."/>
            <person name="Salamov A."/>
            <person name="Lipzen A."/>
            <person name="Mereny Z."/>
            <person name="Hegedus B."/>
            <person name="Baldrian P."/>
            <person name="Stursova M."/>
            <person name="Weitz H."/>
            <person name="Taylor A."/>
            <person name="Grigoriev I.V."/>
            <person name="Nagy L.G."/>
            <person name="Martin F."/>
            <person name="Kauserud H."/>
        </authorList>
    </citation>
    <scope>NUCLEOTIDE SEQUENCE</scope>
    <source>
        <strain evidence="2">CBHHK173m</strain>
    </source>
</reference>
<organism evidence="2 3">
    <name type="scientific">Mycena belliarum</name>
    <dbReference type="NCBI Taxonomy" id="1033014"/>
    <lineage>
        <taxon>Eukaryota</taxon>
        <taxon>Fungi</taxon>
        <taxon>Dikarya</taxon>
        <taxon>Basidiomycota</taxon>
        <taxon>Agaricomycotina</taxon>
        <taxon>Agaricomycetes</taxon>
        <taxon>Agaricomycetidae</taxon>
        <taxon>Agaricales</taxon>
        <taxon>Marasmiineae</taxon>
        <taxon>Mycenaceae</taxon>
        <taxon>Mycena</taxon>
    </lineage>
</organism>
<feature type="non-terminal residue" evidence="2">
    <location>
        <position position="1"/>
    </location>
</feature>
<feature type="compositionally biased region" description="Low complexity" evidence="1">
    <location>
        <begin position="14"/>
        <end position="25"/>
    </location>
</feature>
<dbReference type="AlphaFoldDB" id="A0AAD6XYE1"/>
<evidence type="ECO:0000256" key="1">
    <source>
        <dbReference type="SAM" id="MobiDB-lite"/>
    </source>
</evidence>
<proteinExistence type="predicted"/>
<gene>
    <name evidence="2" type="ORF">B0H15DRAFT_1017863</name>
</gene>
<accession>A0AAD6XYE1</accession>
<name>A0AAD6XYE1_9AGAR</name>
<sequence length="166" mass="18557">CRSSGPRPRPTAPSPKTTPRRSCSPRPRRPSTQISPHRAPHRVQAPTGRRTRSCSSRRSTSSSRLARSSRRATSRAYASPSPASTYPRSHARIRTSGCRCRSEQLGNCVYIPSPTTPPFWIQHCCRLAVLRTAIEDSSLIRHHPRRSSVYIVSLISRTAVFSLPYP</sequence>
<comment type="caution">
    <text evidence="2">The sequence shown here is derived from an EMBL/GenBank/DDBJ whole genome shotgun (WGS) entry which is preliminary data.</text>
</comment>